<proteinExistence type="predicted"/>
<dbReference type="EMBL" id="BJWH01000003">
    <property type="protein sequence ID" value="GEL97323.1"/>
    <property type="molecule type" value="Genomic_DNA"/>
</dbReference>
<name>A0A511JI48_9CELL</name>
<evidence type="ECO:0000313" key="2">
    <source>
        <dbReference type="EMBL" id="GEL97323.1"/>
    </source>
</evidence>
<organism evidence="2 3">
    <name type="scientific">Cellulomonas terrae</name>
    <dbReference type="NCBI Taxonomy" id="311234"/>
    <lineage>
        <taxon>Bacteria</taxon>
        <taxon>Bacillati</taxon>
        <taxon>Actinomycetota</taxon>
        <taxon>Actinomycetes</taxon>
        <taxon>Micrococcales</taxon>
        <taxon>Cellulomonadaceae</taxon>
        <taxon>Cellulomonas</taxon>
    </lineage>
</organism>
<dbReference type="AlphaFoldDB" id="A0A511JI48"/>
<reference evidence="2 3" key="1">
    <citation type="submission" date="2019-07" db="EMBL/GenBank/DDBJ databases">
        <title>Whole genome shotgun sequence of Cellulomonas terrae NBRC 100819.</title>
        <authorList>
            <person name="Hosoyama A."/>
            <person name="Uohara A."/>
            <person name="Ohji S."/>
            <person name="Ichikawa N."/>
        </authorList>
    </citation>
    <scope>NUCLEOTIDE SEQUENCE [LARGE SCALE GENOMIC DNA]</scope>
    <source>
        <strain evidence="2 3">NBRC 100819</strain>
    </source>
</reference>
<protein>
    <submittedName>
        <fullName evidence="2">Uncharacterized protein</fullName>
    </submittedName>
</protein>
<feature type="region of interest" description="Disordered" evidence="1">
    <location>
        <begin position="1"/>
        <end position="27"/>
    </location>
</feature>
<evidence type="ECO:0000256" key="1">
    <source>
        <dbReference type="SAM" id="MobiDB-lite"/>
    </source>
</evidence>
<keyword evidence="3" id="KW-1185">Reference proteome</keyword>
<gene>
    <name evidence="2" type="ORF">CTE05_08700</name>
</gene>
<feature type="region of interest" description="Disordered" evidence="1">
    <location>
        <begin position="45"/>
        <end position="72"/>
    </location>
</feature>
<comment type="caution">
    <text evidence="2">The sequence shown here is derived from an EMBL/GenBank/DDBJ whole genome shotgun (WGS) entry which is preliminary data.</text>
</comment>
<dbReference type="Proteomes" id="UP000321049">
    <property type="component" value="Unassembled WGS sequence"/>
</dbReference>
<accession>A0A511JI48</accession>
<sequence length="72" mass="7718">MRPRAGSRHTQPLTEPHLRDLGESDMTGCCKENGTADQCCREESAEHDAAATPPKQAHTCAGHHVLESGAQP</sequence>
<evidence type="ECO:0000313" key="3">
    <source>
        <dbReference type="Proteomes" id="UP000321049"/>
    </source>
</evidence>